<name>A0A6C0K3V3_9ZZZZ</name>
<proteinExistence type="predicted"/>
<dbReference type="EMBL" id="MN740785">
    <property type="protein sequence ID" value="QHU11480.1"/>
    <property type="molecule type" value="Genomic_DNA"/>
</dbReference>
<sequence length="270" mass="28916">MNSNHNMKDFASSCGQCQNGGACTACTVCNGCLNNGPGTSYDANEDCSFLNWYFNYGPAAIQIQDQTVQPTSVAKCINPVYSLINYTVTIDAGINNRGTIDFYQTTITNSFNGDRVWNFTISGSITTPKLEITYQFDPNCFVPNGVDQLLLSQINFNSTITGDPNPLTGNLVINNFILGLSGLQSGSGDTQGSYYPVSYSWNPSTATFLLDINISGGVVWDGFPNAPQQPVGTCTFKPGKTNSFYAALTILDGPTSVTAGQLETKVFVPG</sequence>
<accession>A0A6C0K3V3</accession>
<reference evidence="1" key="1">
    <citation type="journal article" date="2020" name="Nature">
        <title>Giant virus diversity and host interactions through global metagenomics.</title>
        <authorList>
            <person name="Schulz F."/>
            <person name="Roux S."/>
            <person name="Paez-Espino D."/>
            <person name="Jungbluth S."/>
            <person name="Walsh D.A."/>
            <person name="Denef V.J."/>
            <person name="McMahon K.D."/>
            <person name="Konstantinidis K.T."/>
            <person name="Eloe-Fadrosh E.A."/>
            <person name="Kyrpides N.C."/>
            <person name="Woyke T."/>
        </authorList>
    </citation>
    <scope>NUCLEOTIDE SEQUENCE</scope>
    <source>
        <strain evidence="1">GVMAG-S-1101169-75</strain>
    </source>
</reference>
<organism evidence="1">
    <name type="scientific">viral metagenome</name>
    <dbReference type="NCBI Taxonomy" id="1070528"/>
    <lineage>
        <taxon>unclassified sequences</taxon>
        <taxon>metagenomes</taxon>
        <taxon>organismal metagenomes</taxon>
    </lineage>
</organism>
<protein>
    <submittedName>
        <fullName evidence="1">Uncharacterized protein</fullName>
    </submittedName>
</protein>
<dbReference type="AlphaFoldDB" id="A0A6C0K3V3"/>
<evidence type="ECO:0000313" key="1">
    <source>
        <dbReference type="EMBL" id="QHU11480.1"/>
    </source>
</evidence>